<keyword evidence="3" id="KW-0964">Secreted</keyword>
<evidence type="ECO:0000256" key="1">
    <source>
        <dbReference type="ARBA" id="ARBA00004613"/>
    </source>
</evidence>
<evidence type="ECO:0000313" key="7">
    <source>
        <dbReference type="Proteomes" id="UP000653454"/>
    </source>
</evidence>
<dbReference type="CDD" id="cd00707">
    <property type="entry name" value="Pancreat_lipase_like"/>
    <property type="match status" value="1"/>
</dbReference>
<comment type="similarity">
    <text evidence="2 4">Belongs to the AB hydrolase superfamily. Lipase family.</text>
</comment>
<keyword evidence="7" id="KW-1185">Reference proteome</keyword>
<dbReference type="SUPFAM" id="SSF53474">
    <property type="entry name" value="alpha/beta-Hydrolases"/>
    <property type="match status" value="1"/>
</dbReference>
<dbReference type="Proteomes" id="UP000653454">
    <property type="component" value="Unassembled WGS sequence"/>
</dbReference>
<dbReference type="AlphaFoldDB" id="A0A8S4G1P9"/>
<dbReference type="InterPro" id="IPR013818">
    <property type="entry name" value="Lipase"/>
</dbReference>
<comment type="subcellular location">
    <subcellularLocation>
        <location evidence="1">Secreted</location>
    </subcellularLocation>
</comment>
<dbReference type="EMBL" id="CAJHNJ030000055">
    <property type="protein sequence ID" value="CAG9132988.1"/>
    <property type="molecule type" value="Genomic_DNA"/>
</dbReference>
<dbReference type="Pfam" id="PF00151">
    <property type="entry name" value="Lipase"/>
    <property type="match status" value="1"/>
</dbReference>
<dbReference type="InterPro" id="IPR000734">
    <property type="entry name" value="TAG_lipase"/>
</dbReference>
<reference evidence="6" key="1">
    <citation type="submission" date="2020-11" db="EMBL/GenBank/DDBJ databases">
        <authorList>
            <person name="Whiteford S."/>
        </authorList>
    </citation>
    <scope>NUCLEOTIDE SEQUENCE</scope>
</reference>
<accession>A0A8S4G1P9</accession>
<dbReference type="GO" id="GO:0016042">
    <property type="term" value="P:lipid catabolic process"/>
    <property type="evidence" value="ECO:0007669"/>
    <property type="project" value="TreeGrafter"/>
</dbReference>
<dbReference type="InterPro" id="IPR033906">
    <property type="entry name" value="Lipase_N"/>
</dbReference>
<name>A0A8S4G1P9_PLUXY</name>
<comment type="caution">
    <text evidence="6">The sequence shown here is derived from an EMBL/GenBank/DDBJ whole genome shotgun (WGS) entry which is preliminary data.</text>
</comment>
<evidence type="ECO:0000256" key="2">
    <source>
        <dbReference type="ARBA" id="ARBA00010701"/>
    </source>
</evidence>
<dbReference type="InterPro" id="IPR029058">
    <property type="entry name" value="AB_hydrolase_fold"/>
</dbReference>
<evidence type="ECO:0000313" key="6">
    <source>
        <dbReference type="EMBL" id="CAG9132988.1"/>
    </source>
</evidence>
<evidence type="ECO:0000259" key="5">
    <source>
        <dbReference type="Pfam" id="PF00151"/>
    </source>
</evidence>
<organism evidence="6 7">
    <name type="scientific">Plutella xylostella</name>
    <name type="common">Diamondback moth</name>
    <name type="synonym">Plutella maculipennis</name>
    <dbReference type="NCBI Taxonomy" id="51655"/>
    <lineage>
        <taxon>Eukaryota</taxon>
        <taxon>Metazoa</taxon>
        <taxon>Ecdysozoa</taxon>
        <taxon>Arthropoda</taxon>
        <taxon>Hexapoda</taxon>
        <taxon>Insecta</taxon>
        <taxon>Pterygota</taxon>
        <taxon>Neoptera</taxon>
        <taxon>Endopterygota</taxon>
        <taxon>Lepidoptera</taxon>
        <taxon>Glossata</taxon>
        <taxon>Ditrysia</taxon>
        <taxon>Yponomeutoidea</taxon>
        <taxon>Plutellidae</taxon>
        <taxon>Plutella</taxon>
    </lineage>
</organism>
<feature type="domain" description="Lipase" evidence="5">
    <location>
        <begin position="36"/>
        <end position="302"/>
    </location>
</feature>
<dbReference type="GO" id="GO:0005615">
    <property type="term" value="C:extracellular space"/>
    <property type="evidence" value="ECO:0007669"/>
    <property type="project" value="TreeGrafter"/>
</dbReference>
<evidence type="ECO:0000256" key="4">
    <source>
        <dbReference type="RuleBase" id="RU004262"/>
    </source>
</evidence>
<dbReference type="PANTHER" id="PTHR11610">
    <property type="entry name" value="LIPASE"/>
    <property type="match status" value="1"/>
</dbReference>
<evidence type="ECO:0000256" key="3">
    <source>
        <dbReference type="ARBA" id="ARBA00022525"/>
    </source>
</evidence>
<gene>
    <name evidence="6" type="ORF">PLXY2_LOCUS11193</name>
</gene>
<dbReference type="Gene3D" id="3.40.50.1820">
    <property type="entry name" value="alpha/beta hydrolase"/>
    <property type="match status" value="1"/>
</dbReference>
<dbReference type="PRINTS" id="PR00821">
    <property type="entry name" value="TAGLIPASE"/>
</dbReference>
<dbReference type="GO" id="GO:0016298">
    <property type="term" value="F:lipase activity"/>
    <property type="evidence" value="ECO:0007669"/>
    <property type="project" value="InterPro"/>
</dbReference>
<proteinExistence type="inferred from homology"/>
<sequence length="308" mass="34577">MVLPTLVSARILWPPGIEFENSLLQILPVDKVKCPYVKNDNDIGFWLYTRKNPTTYEELYINDDERLAASHIDFNDRTVVYFHAFLENPEAGSGLMIREAYMLRGDTNVIMVDAQRLEAGPWYFTAAENTWYIGQLAAQFVDYLVSRGLDLSKTHFIGHSLGAQSAGVAGASLQSGRVSRITGLDPAMPLFEKLPLEQKLDSTDAEFVDVIHTDAGIFGVHHQIGHADFYPNGGISPQPGCELEVVWPRQQLLQKFFCSHWRSYQFFTESVLRPESFVASSCPSYKDYKKGRCVGAQLDHMGFGASPK</sequence>
<protein>
    <submittedName>
        <fullName evidence="6">(diamondback moth) hypothetical protein</fullName>
    </submittedName>
</protein>
<dbReference type="GO" id="GO:0017171">
    <property type="term" value="F:serine hydrolase activity"/>
    <property type="evidence" value="ECO:0007669"/>
    <property type="project" value="TreeGrafter"/>
</dbReference>
<dbReference type="PANTHER" id="PTHR11610:SF169">
    <property type="entry name" value="GH15759P-RELATED"/>
    <property type="match status" value="1"/>
</dbReference>